<dbReference type="SUPFAM" id="SSF46785">
    <property type="entry name" value="Winged helix' DNA-binding domain"/>
    <property type="match status" value="1"/>
</dbReference>
<feature type="domain" description="Disease resistance protein Roq1-like winged-helix" evidence="3">
    <location>
        <begin position="91"/>
        <end position="161"/>
    </location>
</feature>
<keyword evidence="1" id="KW-0433">Leucine-rich repeat</keyword>
<organism evidence="4 5">
    <name type="scientific">Capsicum annuum</name>
    <name type="common">Capsicum pepper</name>
    <dbReference type="NCBI Taxonomy" id="4072"/>
    <lineage>
        <taxon>Eukaryota</taxon>
        <taxon>Viridiplantae</taxon>
        <taxon>Streptophyta</taxon>
        <taxon>Embryophyta</taxon>
        <taxon>Tracheophyta</taxon>
        <taxon>Spermatophyta</taxon>
        <taxon>Magnoliopsida</taxon>
        <taxon>eudicotyledons</taxon>
        <taxon>Gunneridae</taxon>
        <taxon>Pentapetalae</taxon>
        <taxon>asterids</taxon>
        <taxon>lamiids</taxon>
        <taxon>Solanales</taxon>
        <taxon>Solanaceae</taxon>
        <taxon>Solanoideae</taxon>
        <taxon>Capsiceae</taxon>
        <taxon>Capsicum</taxon>
    </lineage>
</organism>
<dbReference type="Gene3D" id="1.10.8.430">
    <property type="entry name" value="Helical domain of apoptotic protease-activating factors"/>
    <property type="match status" value="1"/>
</dbReference>
<evidence type="ECO:0000313" key="4">
    <source>
        <dbReference type="EMBL" id="PHT83936.1"/>
    </source>
</evidence>
<dbReference type="SUPFAM" id="SSF52540">
    <property type="entry name" value="P-loop containing nucleoside triphosphate hydrolases"/>
    <property type="match status" value="1"/>
</dbReference>
<evidence type="ECO:0000256" key="2">
    <source>
        <dbReference type="ARBA" id="ARBA00022737"/>
    </source>
</evidence>
<dbReference type="InterPro" id="IPR042197">
    <property type="entry name" value="Apaf_helical"/>
</dbReference>
<dbReference type="AlphaFoldDB" id="A0A2G2ZPM0"/>
<protein>
    <recommendedName>
        <fullName evidence="3">Disease resistance protein Roq1-like winged-helix domain-containing protein</fullName>
    </recommendedName>
</protein>
<keyword evidence="5" id="KW-1185">Reference proteome</keyword>
<dbReference type="PRINTS" id="PR00364">
    <property type="entry name" value="DISEASERSIST"/>
</dbReference>
<sequence length="650" mass="73473">MWGVTNSNEVMHLFSWHAFQNPVPLEEYVEVAKGIVTYARGLPLALTVLGSSLFGLPIEEWRNTIEKLKRIPDDNIQEKLKISFDALPDDKVKAIFLDTACCLRGMDKDDAVTILDACDLFAEAGIQDLIDRCLLIINLSNKLAMHCIIRDMGREIVRQESPKEGSKRSRLFFEEDVSDVLLGDKAAEAVEVMMVNPAVFKDIQLSTKAFAKMVNLRLLQIDNVHLKGNFEYLPTKLKWLSWKNCLLKYVPCDFHLKTLVALDMSESKFEDLKLLRSLKSLNLNSCKNLMRTPNFTGAPSLKRLSFENCSSLTEVQSSIGDLNKLKELNLLWCIKLEKLPSSISNLKSLDTLILNWCVTLQQLPDDLGNLQSLKKFSAPRTAVTYLLPSFGRLKKLEYMHMGGFGRSFQTLPELPSNRERLNLEGCTSLEELPNLSQLSKLIELELKELVSFMRERMRKFALGLSRDLVLECNATLLKRIWISLGWFCTCSKLKRRRRNKPKWEKGKVRNLAILSKQKAIRIMIGMIGSGNDSGLRVLGAQSQSSGAQSALSYPPSHFCGQVHHRVCDEGRNRCFRCVKLSHMQRDYLSIKVVTRYNKVLISNSSASVPKGVISSIGTARNHLYALTTHQESEAFPDVITGSDAQVPDRT</sequence>
<reference evidence="4 5" key="2">
    <citation type="journal article" date="2017" name="Genome Biol.">
        <title>New reference genome sequences of hot pepper reveal the massive evolution of plant disease-resistance genes by retroduplication.</title>
        <authorList>
            <person name="Kim S."/>
            <person name="Park J."/>
            <person name="Yeom S.I."/>
            <person name="Kim Y.M."/>
            <person name="Seo E."/>
            <person name="Kim K.T."/>
            <person name="Kim M.S."/>
            <person name="Lee J.M."/>
            <person name="Cheong K."/>
            <person name="Shin H.S."/>
            <person name="Kim S.B."/>
            <person name="Han K."/>
            <person name="Lee J."/>
            <person name="Park M."/>
            <person name="Lee H.A."/>
            <person name="Lee H.Y."/>
            <person name="Lee Y."/>
            <person name="Oh S."/>
            <person name="Lee J.H."/>
            <person name="Choi E."/>
            <person name="Choi E."/>
            <person name="Lee S.E."/>
            <person name="Jeon J."/>
            <person name="Kim H."/>
            <person name="Choi G."/>
            <person name="Song H."/>
            <person name="Lee J."/>
            <person name="Lee S.C."/>
            <person name="Kwon J.K."/>
            <person name="Lee H.Y."/>
            <person name="Koo N."/>
            <person name="Hong Y."/>
            <person name="Kim R.W."/>
            <person name="Kang W.H."/>
            <person name="Huh J.H."/>
            <person name="Kang B.C."/>
            <person name="Yang T.J."/>
            <person name="Lee Y.H."/>
            <person name="Bennetzen J.L."/>
            <person name="Choi D."/>
        </authorList>
    </citation>
    <scope>NUCLEOTIDE SEQUENCE [LARGE SCALE GENOMIC DNA]</scope>
    <source>
        <strain evidence="5">cv. CM334</strain>
    </source>
</reference>
<evidence type="ECO:0000256" key="1">
    <source>
        <dbReference type="ARBA" id="ARBA00022614"/>
    </source>
</evidence>
<dbReference type="InterPro" id="IPR036390">
    <property type="entry name" value="WH_DNA-bd_sf"/>
</dbReference>
<gene>
    <name evidence="4" type="ORF">T459_12379</name>
</gene>
<dbReference type="SUPFAM" id="SSF52058">
    <property type="entry name" value="L domain-like"/>
    <property type="match status" value="1"/>
</dbReference>
<proteinExistence type="predicted"/>
<dbReference type="OMA" id="IRIMIGM"/>
<comment type="caution">
    <text evidence="4">The sequence shown here is derived from an EMBL/GenBank/DDBJ whole genome shotgun (WGS) entry which is preliminary data.</text>
</comment>
<dbReference type="PANTHER" id="PTHR11017:SF271">
    <property type="entry name" value="DISEASE RESISTANCE PROTEIN (TIR-NBS-LRR CLASS) FAMILY"/>
    <property type="match status" value="1"/>
</dbReference>
<name>A0A2G2ZPM0_CAPAN</name>
<dbReference type="PANTHER" id="PTHR11017">
    <property type="entry name" value="LEUCINE-RICH REPEAT-CONTAINING PROTEIN"/>
    <property type="match status" value="1"/>
</dbReference>
<dbReference type="Pfam" id="PF23282">
    <property type="entry name" value="WHD_ROQ1"/>
    <property type="match status" value="1"/>
</dbReference>
<dbReference type="Proteomes" id="UP000222542">
    <property type="component" value="Unassembled WGS sequence"/>
</dbReference>
<accession>A0A2G2ZPM0</accession>
<dbReference type="Gramene" id="PHT83936">
    <property type="protein sequence ID" value="PHT83936"/>
    <property type="gene ID" value="T459_12379"/>
</dbReference>
<evidence type="ECO:0000313" key="5">
    <source>
        <dbReference type="Proteomes" id="UP000222542"/>
    </source>
</evidence>
<keyword evidence="2" id="KW-0677">Repeat</keyword>
<dbReference type="InterPro" id="IPR032675">
    <property type="entry name" value="LRR_dom_sf"/>
</dbReference>
<dbReference type="Gene3D" id="3.80.10.10">
    <property type="entry name" value="Ribonuclease Inhibitor"/>
    <property type="match status" value="1"/>
</dbReference>
<dbReference type="InterPro" id="IPR027417">
    <property type="entry name" value="P-loop_NTPase"/>
</dbReference>
<evidence type="ECO:0000259" key="3">
    <source>
        <dbReference type="Pfam" id="PF23282"/>
    </source>
</evidence>
<dbReference type="EMBL" id="AYRZ02000004">
    <property type="protein sequence ID" value="PHT83936.1"/>
    <property type="molecule type" value="Genomic_DNA"/>
</dbReference>
<dbReference type="GO" id="GO:0006952">
    <property type="term" value="P:defense response"/>
    <property type="evidence" value="ECO:0007669"/>
    <property type="project" value="InterPro"/>
</dbReference>
<dbReference type="GO" id="GO:0005524">
    <property type="term" value="F:ATP binding"/>
    <property type="evidence" value="ECO:0007669"/>
    <property type="project" value="UniProtKB-KW"/>
</dbReference>
<dbReference type="InterPro" id="IPR044974">
    <property type="entry name" value="Disease_R_plants"/>
</dbReference>
<dbReference type="InterPro" id="IPR058192">
    <property type="entry name" value="WHD_ROQ1-like"/>
</dbReference>
<reference evidence="4 5" key="1">
    <citation type="journal article" date="2014" name="Nat. Genet.">
        <title>Genome sequence of the hot pepper provides insights into the evolution of pungency in Capsicum species.</title>
        <authorList>
            <person name="Kim S."/>
            <person name="Park M."/>
            <person name="Yeom S.I."/>
            <person name="Kim Y.M."/>
            <person name="Lee J.M."/>
            <person name="Lee H.A."/>
            <person name="Seo E."/>
            <person name="Choi J."/>
            <person name="Cheong K."/>
            <person name="Kim K.T."/>
            <person name="Jung K."/>
            <person name="Lee G.W."/>
            <person name="Oh S.K."/>
            <person name="Bae C."/>
            <person name="Kim S.B."/>
            <person name="Lee H.Y."/>
            <person name="Kim S.Y."/>
            <person name="Kim M.S."/>
            <person name="Kang B.C."/>
            <person name="Jo Y.D."/>
            <person name="Yang H.B."/>
            <person name="Jeong H.J."/>
            <person name="Kang W.H."/>
            <person name="Kwon J.K."/>
            <person name="Shin C."/>
            <person name="Lim J.Y."/>
            <person name="Park J.H."/>
            <person name="Huh J.H."/>
            <person name="Kim J.S."/>
            <person name="Kim B.D."/>
            <person name="Cohen O."/>
            <person name="Paran I."/>
            <person name="Suh M.C."/>
            <person name="Lee S.B."/>
            <person name="Kim Y.K."/>
            <person name="Shin Y."/>
            <person name="Noh S.J."/>
            <person name="Park J."/>
            <person name="Seo Y.S."/>
            <person name="Kwon S.Y."/>
            <person name="Kim H.A."/>
            <person name="Park J.M."/>
            <person name="Kim H.J."/>
            <person name="Choi S.B."/>
            <person name="Bosland P.W."/>
            <person name="Reeves G."/>
            <person name="Jo S.H."/>
            <person name="Lee B.W."/>
            <person name="Cho H.T."/>
            <person name="Choi H.S."/>
            <person name="Lee M.S."/>
            <person name="Yu Y."/>
            <person name="Do Choi Y."/>
            <person name="Park B.S."/>
            <person name="van Deynze A."/>
            <person name="Ashrafi H."/>
            <person name="Hill T."/>
            <person name="Kim W.T."/>
            <person name="Pai H.S."/>
            <person name="Ahn H.K."/>
            <person name="Yeam I."/>
            <person name="Giovannoni J.J."/>
            <person name="Rose J.K."/>
            <person name="Sorensen I."/>
            <person name="Lee S.J."/>
            <person name="Kim R.W."/>
            <person name="Choi I.Y."/>
            <person name="Choi B.S."/>
            <person name="Lim J.S."/>
            <person name="Lee Y.H."/>
            <person name="Choi D."/>
        </authorList>
    </citation>
    <scope>NUCLEOTIDE SEQUENCE [LARGE SCALE GENOMIC DNA]</scope>
    <source>
        <strain evidence="5">cv. CM334</strain>
    </source>
</reference>